<evidence type="ECO:0000313" key="6">
    <source>
        <dbReference type="Proteomes" id="UP000294325"/>
    </source>
</evidence>
<reference evidence="5 6" key="1">
    <citation type="submission" date="2019-03" db="EMBL/GenBank/DDBJ databases">
        <title>The genome sequence of Nitrosococcus wardiae strain D1FHST reveals the archetypal metabolic capacity of ammonia-oxidizing Gammaproteobacteria.</title>
        <authorList>
            <person name="Wang L."/>
            <person name="Lim C.K."/>
            <person name="Hanson T.E."/>
            <person name="Dang H."/>
            <person name="Klotz M.G."/>
        </authorList>
    </citation>
    <scope>NUCLEOTIDE SEQUENCE [LARGE SCALE GENOMIC DNA]</scope>
    <source>
        <strain evidence="5 6">D1FHS</strain>
    </source>
</reference>
<keyword evidence="2" id="KW-0479">Metal-binding</keyword>
<keyword evidence="6" id="KW-1185">Reference proteome</keyword>
<evidence type="ECO:0000256" key="1">
    <source>
        <dbReference type="ARBA" id="ARBA00022617"/>
    </source>
</evidence>
<feature type="domain" description="Cytochrome c" evidence="4">
    <location>
        <begin position="39"/>
        <end position="79"/>
    </location>
</feature>
<protein>
    <submittedName>
        <fullName evidence="5">C-type cytochrome</fullName>
    </submittedName>
</protein>
<dbReference type="InterPro" id="IPR036909">
    <property type="entry name" value="Cyt_c-like_dom_sf"/>
</dbReference>
<dbReference type="GO" id="GO:0020037">
    <property type="term" value="F:heme binding"/>
    <property type="evidence" value="ECO:0007669"/>
    <property type="project" value="InterPro"/>
</dbReference>
<proteinExistence type="predicted"/>
<gene>
    <name evidence="5" type="ORF">E3U44_12500</name>
</gene>
<dbReference type="Pfam" id="PF00034">
    <property type="entry name" value="Cytochrom_C"/>
    <property type="match status" value="1"/>
</dbReference>
<sequence>MKKPRPLGVVRVQRLCQLNGSLLPLSSVIPTMHREVSRKKGKQLYLTDAEPVACANCHGVHGDGQGPIGKYLQPPPTNFTCAELMDALPNGQLFWVIKSGSGLVLVDALCLSTLLGGCSHVVLVSVRSLVLGYHTPDFPHAQGDQ</sequence>
<dbReference type="KEGG" id="nwr:E3U44_12500"/>
<dbReference type="OrthoDB" id="5556480at2"/>
<accession>A0A4P7BYT2</accession>
<dbReference type="InterPro" id="IPR009056">
    <property type="entry name" value="Cyt_c-like_dom"/>
</dbReference>
<dbReference type="Gene3D" id="1.10.760.10">
    <property type="entry name" value="Cytochrome c-like domain"/>
    <property type="match status" value="1"/>
</dbReference>
<dbReference type="AlphaFoldDB" id="A0A4P7BYT2"/>
<keyword evidence="3" id="KW-0408">Iron</keyword>
<evidence type="ECO:0000256" key="3">
    <source>
        <dbReference type="ARBA" id="ARBA00023004"/>
    </source>
</evidence>
<organism evidence="5 6">
    <name type="scientific">Nitrosococcus wardiae</name>
    <dbReference type="NCBI Taxonomy" id="1814290"/>
    <lineage>
        <taxon>Bacteria</taxon>
        <taxon>Pseudomonadati</taxon>
        <taxon>Pseudomonadota</taxon>
        <taxon>Gammaproteobacteria</taxon>
        <taxon>Chromatiales</taxon>
        <taxon>Chromatiaceae</taxon>
        <taxon>Nitrosococcus</taxon>
    </lineage>
</organism>
<keyword evidence="1" id="KW-0349">Heme</keyword>
<dbReference type="SUPFAM" id="SSF46626">
    <property type="entry name" value="Cytochrome c"/>
    <property type="match status" value="1"/>
</dbReference>
<evidence type="ECO:0000256" key="2">
    <source>
        <dbReference type="ARBA" id="ARBA00022723"/>
    </source>
</evidence>
<dbReference type="GO" id="GO:0046872">
    <property type="term" value="F:metal ion binding"/>
    <property type="evidence" value="ECO:0007669"/>
    <property type="project" value="UniProtKB-KW"/>
</dbReference>
<name>A0A4P7BYT2_9GAMM</name>
<evidence type="ECO:0000313" key="5">
    <source>
        <dbReference type="EMBL" id="QBQ55241.1"/>
    </source>
</evidence>
<evidence type="ECO:0000259" key="4">
    <source>
        <dbReference type="Pfam" id="PF00034"/>
    </source>
</evidence>
<dbReference type="Proteomes" id="UP000294325">
    <property type="component" value="Chromosome"/>
</dbReference>
<dbReference type="GO" id="GO:0009055">
    <property type="term" value="F:electron transfer activity"/>
    <property type="evidence" value="ECO:0007669"/>
    <property type="project" value="InterPro"/>
</dbReference>
<dbReference type="EMBL" id="CP038033">
    <property type="protein sequence ID" value="QBQ55241.1"/>
    <property type="molecule type" value="Genomic_DNA"/>
</dbReference>